<dbReference type="Gene3D" id="1.10.10.10">
    <property type="entry name" value="Winged helix-like DNA-binding domain superfamily/Winged helix DNA-binding domain"/>
    <property type="match status" value="1"/>
</dbReference>
<evidence type="ECO:0000256" key="5">
    <source>
        <dbReference type="ARBA" id="ARBA00023125"/>
    </source>
</evidence>
<dbReference type="InterPro" id="IPR043135">
    <property type="entry name" value="Fur_C"/>
</dbReference>
<accession>D7CS95</accession>
<reference evidence="9 10" key="2">
    <citation type="journal article" date="2011" name="Stand. Genomic Sci.">
        <title>Complete genome sequence of Truepera radiovictrix type strain (RQ-24).</title>
        <authorList>
            <person name="Ivanova N."/>
            <person name="Rohde C."/>
            <person name="Munk C."/>
            <person name="Nolan M."/>
            <person name="Lucas S."/>
            <person name="Del Rio T.G."/>
            <person name="Tice H."/>
            <person name="Deshpande S."/>
            <person name="Cheng J.F."/>
            <person name="Tapia R."/>
            <person name="Han C."/>
            <person name="Goodwin L."/>
            <person name="Pitluck S."/>
            <person name="Liolios K."/>
            <person name="Mavromatis K."/>
            <person name="Mikhailova N."/>
            <person name="Pati A."/>
            <person name="Chen A."/>
            <person name="Palaniappan K."/>
            <person name="Land M."/>
            <person name="Hauser L."/>
            <person name="Chang Y.J."/>
            <person name="Jeffries C.D."/>
            <person name="Brambilla E."/>
            <person name="Rohde M."/>
            <person name="Goker M."/>
            <person name="Tindall B.J."/>
            <person name="Woyke T."/>
            <person name="Bristow J."/>
            <person name="Eisen J.A."/>
            <person name="Markowitz V."/>
            <person name="Hugenholtz P."/>
            <person name="Kyrpides N.C."/>
            <person name="Klenk H.P."/>
            <person name="Lapidus A."/>
        </authorList>
    </citation>
    <scope>NUCLEOTIDE SEQUENCE [LARGE SCALE GENOMIC DNA]</scope>
    <source>
        <strain evidence="10">DSM 17093 / CIP 108686 / LMG 22925 / RQ-24</strain>
    </source>
</reference>
<feature type="binding site" evidence="8">
    <location>
        <position position="113"/>
    </location>
    <ligand>
        <name>Fe cation</name>
        <dbReference type="ChEBI" id="CHEBI:24875"/>
    </ligand>
</feature>
<dbReference type="CDD" id="cd07153">
    <property type="entry name" value="Fur_like"/>
    <property type="match status" value="1"/>
</dbReference>
<evidence type="ECO:0000256" key="1">
    <source>
        <dbReference type="ARBA" id="ARBA00007957"/>
    </source>
</evidence>
<dbReference type="STRING" id="649638.Trad_0490"/>
<keyword evidence="7" id="KW-0479">Metal-binding</keyword>
<evidence type="ECO:0000256" key="4">
    <source>
        <dbReference type="ARBA" id="ARBA00023015"/>
    </source>
</evidence>
<evidence type="ECO:0000256" key="3">
    <source>
        <dbReference type="ARBA" id="ARBA00022833"/>
    </source>
</evidence>
<dbReference type="HOGENOM" id="CLU_096072_5_1_0"/>
<dbReference type="Proteomes" id="UP000000379">
    <property type="component" value="Chromosome"/>
</dbReference>
<feature type="binding site" evidence="7">
    <location>
        <position position="124"/>
    </location>
    <ligand>
        <name>Zn(2+)</name>
        <dbReference type="ChEBI" id="CHEBI:29105"/>
    </ligand>
</feature>
<feature type="binding site" evidence="7">
    <location>
        <position position="121"/>
    </location>
    <ligand>
        <name>Zn(2+)</name>
        <dbReference type="ChEBI" id="CHEBI:29105"/>
    </ligand>
</feature>
<dbReference type="KEGG" id="tra:Trad_0490"/>
<comment type="cofactor">
    <cofactor evidence="8">
        <name>Mn(2+)</name>
        <dbReference type="ChEBI" id="CHEBI:29035"/>
    </cofactor>
    <cofactor evidence="8">
        <name>Fe(2+)</name>
        <dbReference type="ChEBI" id="CHEBI:29033"/>
    </cofactor>
    <text evidence="8">Binds 1 Mn(2+) or Fe(2+) ion per subunit.</text>
</comment>
<dbReference type="OrthoDB" id="8659436at2"/>
<evidence type="ECO:0000313" key="9">
    <source>
        <dbReference type="EMBL" id="ADI13627.1"/>
    </source>
</evidence>
<dbReference type="Gene3D" id="3.30.1490.190">
    <property type="match status" value="1"/>
</dbReference>
<protein>
    <submittedName>
        <fullName evidence="9">Ferric uptake regulator, Fur family</fullName>
    </submittedName>
</protein>
<dbReference type="eggNOG" id="COG0735">
    <property type="taxonomic scope" value="Bacteria"/>
</dbReference>
<comment type="cofactor">
    <cofactor evidence="7">
        <name>Zn(2+)</name>
        <dbReference type="ChEBI" id="CHEBI:29105"/>
    </cofactor>
    <text evidence="7">Binds 1 zinc ion per subunit.</text>
</comment>
<feature type="binding site" evidence="7">
    <location>
        <position position="84"/>
    </location>
    <ligand>
        <name>Zn(2+)</name>
        <dbReference type="ChEBI" id="CHEBI:29105"/>
    </ligand>
</feature>
<dbReference type="SUPFAM" id="SSF46785">
    <property type="entry name" value="Winged helix' DNA-binding domain"/>
    <property type="match status" value="1"/>
</dbReference>
<dbReference type="Pfam" id="PF01475">
    <property type="entry name" value="FUR"/>
    <property type="match status" value="1"/>
</dbReference>
<dbReference type="PANTHER" id="PTHR33202:SF22">
    <property type="entry name" value="HYDROGEN PEROXIDE SENSITIVE REPRESSOR"/>
    <property type="match status" value="1"/>
</dbReference>
<keyword evidence="6" id="KW-0804">Transcription</keyword>
<evidence type="ECO:0000256" key="7">
    <source>
        <dbReference type="PIRSR" id="PIRSR602481-1"/>
    </source>
</evidence>
<dbReference type="EMBL" id="CP002049">
    <property type="protein sequence ID" value="ADI13627.1"/>
    <property type="molecule type" value="Genomic_DNA"/>
</dbReference>
<evidence type="ECO:0000256" key="2">
    <source>
        <dbReference type="ARBA" id="ARBA00022491"/>
    </source>
</evidence>
<dbReference type="GO" id="GO:0045892">
    <property type="term" value="P:negative regulation of DNA-templated transcription"/>
    <property type="evidence" value="ECO:0007669"/>
    <property type="project" value="TreeGrafter"/>
</dbReference>
<keyword evidence="5" id="KW-0238">DNA-binding</keyword>
<keyword evidence="8" id="KW-0408">Iron</keyword>
<reference evidence="10" key="1">
    <citation type="submission" date="2010-05" db="EMBL/GenBank/DDBJ databases">
        <title>The complete genome of Truepera radiovictris DSM 17093.</title>
        <authorList>
            <consortium name="US DOE Joint Genome Institute (JGI-PGF)"/>
            <person name="Lucas S."/>
            <person name="Copeland A."/>
            <person name="Lapidus A."/>
            <person name="Glavina del Rio T."/>
            <person name="Dalin E."/>
            <person name="Tice H."/>
            <person name="Bruce D."/>
            <person name="Goodwin L."/>
            <person name="Pitluck S."/>
            <person name="Kyrpides N."/>
            <person name="Mavromatis K."/>
            <person name="Ovchinnikova G."/>
            <person name="Munk A.C."/>
            <person name="Detter J.C."/>
            <person name="Han C."/>
            <person name="Tapia R."/>
            <person name="Land M."/>
            <person name="Hauser L."/>
            <person name="Markowitz V."/>
            <person name="Cheng J.-F."/>
            <person name="Hugenholtz P."/>
            <person name="Woyke T."/>
            <person name="Wu D."/>
            <person name="Tindall B."/>
            <person name="Pomrenke H.G."/>
            <person name="Brambilla E."/>
            <person name="Klenk H.-P."/>
            <person name="Eisen J.A."/>
        </authorList>
    </citation>
    <scope>NUCLEOTIDE SEQUENCE [LARGE SCALE GENOMIC DNA]</scope>
    <source>
        <strain evidence="10">DSM 17093 / CIP 108686 / LMG 22925 / RQ-24</strain>
    </source>
</reference>
<dbReference type="InterPro" id="IPR002481">
    <property type="entry name" value="FUR"/>
</dbReference>
<dbReference type="GO" id="GO:0000976">
    <property type="term" value="F:transcription cis-regulatory region binding"/>
    <property type="evidence" value="ECO:0007669"/>
    <property type="project" value="TreeGrafter"/>
</dbReference>
<feature type="binding site" evidence="8">
    <location>
        <position position="75"/>
    </location>
    <ligand>
        <name>Fe cation</name>
        <dbReference type="ChEBI" id="CHEBI:24875"/>
    </ligand>
</feature>
<keyword evidence="4" id="KW-0805">Transcription regulation</keyword>
<dbReference type="GO" id="GO:0003700">
    <property type="term" value="F:DNA-binding transcription factor activity"/>
    <property type="evidence" value="ECO:0007669"/>
    <property type="project" value="InterPro"/>
</dbReference>
<keyword evidence="10" id="KW-1185">Reference proteome</keyword>
<organism evidence="9 10">
    <name type="scientific">Truepera radiovictrix (strain DSM 17093 / CIP 108686 / LMG 22925 / RQ-24)</name>
    <dbReference type="NCBI Taxonomy" id="649638"/>
    <lineage>
        <taxon>Bacteria</taxon>
        <taxon>Thermotogati</taxon>
        <taxon>Deinococcota</taxon>
        <taxon>Deinococci</taxon>
        <taxon>Trueperales</taxon>
        <taxon>Trueperaceae</taxon>
        <taxon>Truepera</taxon>
    </lineage>
</organism>
<evidence type="ECO:0000313" key="10">
    <source>
        <dbReference type="Proteomes" id="UP000000379"/>
    </source>
</evidence>
<evidence type="ECO:0000256" key="6">
    <source>
        <dbReference type="ARBA" id="ARBA00023163"/>
    </source>
</evidence>
<proteinExistence type="inferred from homology"/>
<comment type="similarity">
    <text evidence="1">Belongs to the Fur family.</text>
</comment>
<gene>
    <name evidence="9" type="ordered locus">Trad_0490</name>
</gene>
<dbReference type="AlphaFoldDB" id="D7CS95"/>
<dbReference type="PANTHER" id="PTHR33202">
    <property type="entry name" value="ZINC UPTAKE REGULATION PROTEIN"/>
    <property type="match status" value="1"/>
</dbReference>
<feature type="binding site" evidence="7">
    <location>
        <position position="81"/>
    </location>
    <ligand>
        <name>Zn(2+)</name>
        <dbReference type="ChEBI" id="CHEBI:29105"/>
    </ligand>
</feature>
<dbReference type="InterPro" id="IPR036388">
    <property type="entry name" value="WH-like_DNA-bd_sf"/>
</dbReference>
<sequence>MKRQTAQRRAILRALERAPGPLTPQEVLHAARETHASLGLATVYRNLSTMEAEGEVVPVHLPGESARFEIAGRGHHHHFRCQSCGGVFELTTTCPVVVLEGLTLPGGFTVKHHELTLYGVCPQCQSN</sequence>
<name>D7CS95_TRURR</name>
<evidence type="ECO:0000256" key="8">
    <source>
        <dbReference type="PIRSR" id="PIRSR602481-2"/>
    </source>
</evidence>
<dbReference type="GO" id="GO:0008270">
    <property type="term" value="F:zinc ion binding"/>
    <property type="evidence" value="ECO:0007669"/>
    <property type="project" value="TreeGrafter"/>
</dbReference>
<dbReference type="RefSeq" id="WP_013177007.1">
    <property type="nucleotide sequence ID" value="NC_014221.1"/>
</dbReference>
<dbReference type="GO" id="GO:1900376">
    <property type="term" value="P:regulation of secondary metabolite biosynthetic process"/>
    <property type="evidence" value="ECO:0007669"/>
    <property type="project" value="TreeGrafter"/>
</dbReference>
<dbReference type="InterPro" id="IPR036390">
    <property type="entry name" value="WH_DNA-bd_sf"/>
</dbReference>
<keyword evidence="3 7" id="KW-0862">Zinc</keyword>
<keyword evidence="2" id="KW-0678">Repressor</keyword>